<dbReference type="InterPro" id="IPR052513">
    <property type="entry name" value="Thioester_dehydratase-like"/>
</dbReference>
<dbReference type="RefSeq" id="WP_405146707.1">
    <property type="nucleotide sequence ID" value="NZ_CP109527.1"/>
</dbReference>
<reference evidence="2 3" key="1">
    <citation type="submission" date="2022-10" db="EMBL/GenBank/DDBJ databases">
        <title>The complete genomes of actinobacterial strains from the NBC collection.</title>
        <authorList>
            <person name="Joergensen T.S."/>
            <person name="Alvarez Arevalo M."/>
            <person name="Sterndorff E.B."/>
            <person name="Faurdal D."/>
            <person name="Vuksanovic O."/>
            <person name="Mourched A.-S."/>
            <person name="Charusanti P."/>
            <person name="Shaw S."/>
            <person name="Blin K."/>
            <person name="Weber T."/>
        </authorList>
    </citation>
    <scope>NUCLEOTIDE SEQUENCE [LARGE SCALE GENOMIC DNA]</scope>
    <source>
        <strain evidence="2 3">NBC_01413</strain>
    </source>
</reference>
<dbReference type="PANTHER" id="PTHR34075:SF5">
    <property type="entry name" value="BLR3430 PROTEIN"/>
    <property type="match status" value="1"/>
</dbReference>
<keyword evidence="3" id="KW-1185">Reference proteome</keyword>
<name>A0ABZ1N3G2_9NOCA</name>
<dbReference type="Pfam" id="PF01796">
    <property type="entry name" value="OB_ChsH2_C"/>
    <property type="match status" value="1"/>
</dbReference>
<dbReference type="PANTHER" id="PTHR34075">
    <property type="entry name" value="BLR3430 PROTEIN"/>
    <property type="match status" value="1"/>
</dbReference>
<dbReference type="InterPro" id="IPR012340">
    <property type="entry name" value="NA-bd_OB-fold"/>
</dbReference>
<sequence>MTTSTINLGPVCRDATTDSFFSATAKGEFPICRCSDCGVVGGPQQTRCASCGSAALAWEAASGRAVVRSYVVDHRRAAPGETLAPVVVAIGELAEGPWWWAQVADVDPDAVTEGMRLVLDFARSGQEMVPIFRPDT</sequence>
<accession>A0ABZ1N3G2</accession>
<dbReference type="EMBL" id="CP109527">
    <property type="protein sequence ID" value="WTY34382.1"/>
    <property type="molecule type" value="Genomic_DNA"/>
</dbReference>
<evidence type="ECO:0000259" key="1">
    <source>
        <dbReference type="Pfam" id="PF01796"/>
    </source>
</evidence>
<dbReference type="Proteomes" id="UP001621418">
    <property type="component" value="Chromosome"/>
</dbReference>
<evidence type="ECO:0000313" key="2">
    <source>
        <dbReference type="EMBL" id="WTY34382.1"/>
    </source>
</evidence>
<gene>
    <name evidence="2" type="ORF">OG308_24085</name>
</gene>
<proteinExistence type="predicted"/>
<organism evidence="2 3">
    <name type="scientific">Nocardia salmonicida</name>
    <dbReference type="NCBI Taxonomy" id="53431"/>
    <lineage>
        <taxon>Bacteria</taxon>
        <taxon>Bacillati</taxon>
        <taxon>Actinomycetota</taxon>
        <taxon>Actinomycetes</taxon>
        <taxon>Mycobacteriales</taxon>
        <taxon>Nocardiaceae</taxon>
        <taxon>Nocardia</taxon>
    </lineage>
</organism>
<feature type="domain" description="ChsH2 C-terminal OB-fold" evidence="1">
    <location>
        <begin position="58"/>
        <end position="121"/>
    </location>
</feature>
<protein>
    <submittedName>
        <fullName evidence="2">OB-fold domain-containing protein</fullName>
    </submittedName>
</protein>
<dbReference type="SUPFAM" id="SSF50249">
    <property type="entry name" value="Nucleic acid-binding proteins"/>
    <property type="match status" value="1"/>
</dbReference>
<dbReference type="InterPro" id="IPR002878">
    <property type="entry name" value="ChsH2_C"/>
</dbReference>
<evidence type="ECO:0000313" key="3">
    <source>
        <dbReference type="Proteomes" id="UP001621418"/>
    </source>
</evidence>